<accession>A0AA91TI70</accession>
<dbReference type="AlphaFoldDB" id="A0AA91TI70"/>
<evidence type="ECO:0000313" key="3">
    <source>
        <dbReference type="EMBL" id="OXL43355.1"/>
    </source>
</evidence>
<keyword evidence="2" id="KW-0808">Transferase</keyword>
<evidence type="ECO:0000313" key="4">
    <source>
        <dbReference type="Proteomes" id="UP000215155"/>
    </source>
</evidence>
<evidence type="ECO:0000256" key="2">
    <source>
        <dbReference type="ARBA" id="ARBA00022679"/>
    </source>
</evidence>
<proteinExistence type="predicted"/>
<dbReference type="Pfam" id="PF01531">
    <property type="entry name" value="Glyco_transf_11"/>
    <property type="match status" value="1"/>
</dbReference>
<dbReference type="InterPro" id="IPR002516">
    <property type="entry name" value="Glyco_trans_11"/>
</dbReference>
<dbReference type="PANTHER" id="PTHR11927">
    <property type="entry name" value="GALACTOSIDE 2-L-FUCOSYLTRANSFERASE"/>
    <property type="match status" value="1"/>
</dbReference>
<dbReference type="EMBL" id="NMPZ01000019">
    <property type="protein sequence ID" value="OXL43355.1"/>
    <property type="molecule type" value="Genomic_DNA"/>
</dbReference>
<evidence type="ECO:0000256" key="1">
    <source>
        <dbReference type="ARBA" id="ARBA00022676"/>
    </source>
</evidence>
<reference evidence="3 4" key="1">
    <citation type="submission" date="2017-07" db="EMBL/GenBank/DDBJ databases">
        <title>Draft genome sequence of Prevotella copri isolated from the gut of healthy adult Indian.</title>
        <authorList>
            <person name="Das B."/>
            <person name="Bag S."/>
            <person name="Ghosh T.S."/>
        </authorList>
    </citation>
    <scope>NUCLEOTIDE SEQUENCE [LARGE SCALE GENOMIC DNA]</scope>
    <source>
        <strain evidence="3 4">Indica</strain>
    </source>
</reference>
<dbReference type="PANTHER" id="PTHR11927:SF9">
    <property type="entry name" value="L-FUCOSYLTRANSFERASE"/>
    <property type="match status" value="1"/>
</dbReference>
<sequence length="307" mass="35799">MIICKLSDQLGNQMFAYAAIKSIALDKGYEFRILGEYNNQFLKNDTDKKYGNTLTSVFADIAKETIQDVPEGYSVYRENITIDSKSDVEEEALKVGDDTLMLGHYISPRYFSHRLKEVQGWFKMPADIDEKTDRTMDLLQDKYPNVKFCSVHFRNALDYRVKGYMLSSDYWQNAAKKVLENYKNQKIIFLVFYDRYSKLVSKFENSFDCETLHASLLEDFSLISKCDYHIVCNSSFSIMASLMDKKGIGKNTYCPSIWPIPHGHYKFEICPKEWVRVKTGHNKLSFILGYVAPYLSIFKKVVYKYFN</sequence>
<protein>
    <submittedName>
        <fullName evidence="3">Uncharacterized protein</fullName>
    </submittedName>
</protein>
<keyword evidence="1" id="KW-0328">Glycosyltransferase</keyword>
<organism evidence="3 4">
    <name type="scientific">Segatella copri</name>
    <dbReference type="NCBI Taxonomy" id="165179"/>
    <lineage>
        <taxon>Bacteria</taxon>
        <taxon>Pseudomonadati</taxon>
        <taxon>Bacteroidota</taxon>
        <taxon>Bacteroidia</taxon>
        <taxon>Bacteroidales</taxon>
        <taxon>Prevotellaceae</taxon>
        <taxon>Segatella</taxon>
    </lineage>
</organism>
<gene>
    <name evidence="3" type="ORF">CFT61_11710</name>
</gene>
<dbReference type="GO" id="GO:0008107">
    <property type="term" value="F:galactoside 2-alpha-L-fucosyltransferase activity"/>
    <property type="evidence" value="ECO:0007669"/>
    <property type="project" value="InterPro"/>
</dbReference>
<dbReference type="GO" id="GO:0005975">
    <property type="term" value="P:carbohydrate metabolic process"/>
    <property type="evidence" value="ECO:0007669"/>
    <property type="project" value="InterPro"/>
</dbReference>
<comment type="caution">
    <text evidence="3">The sequence shown here is derived from an EMBL/GenBank/DDBJ whole genome shotgun (WGS) entry which is preliminary data.</text>
</comment>
<name>A0AA91TI70_9BACT</name>
<dbReference type="GO" id="GO:0016020">
    <property type="term" value="C:membrane"/>
    <property type="evidence" value="ECO:0007669"/>
    <property type="project" value="InterPro"/>
</dbReference>
<dbReference type="RefSeq" id="WP_089544599.1">
    <property type="nucleotide sequence ID" value="NZ_NMPZ01000019.1"/>
</dbReference>
<dbReference type="Proteomes" id="UP000215155">
    <property type="component" value="Unassembled WGS sequence"/>
</dbReference>